<dbReference type="GO" id="GO:0042908">
    <property type="term" value="P:xenobiotic transport"/>
    <property type="evidence" value="ECO:0007669"/>
    <property type="project" value="UniProtKB-ARBA"/>
</dbReference>
<sequence length="514" mass="56943">MNTSHYYEDPEAVTSTEKNIFATPDQDGSDVRGPVELGDEDPRRLSTRRKWVIILISSLIAHVVTAGSSIYTLAYDQFNTEWRTTRELATAGLSLYTLAMGLGPLLVAPLSEFYGRRLICLWSLVLYLIWLIPCALARNIETELIGRFFSGAASSAFLSVAGGTVGDLFDHSQLQTPMLVYSITAFLGPDVGPIFGGFICQYTTWRWTFYALMIWTGVLLALFYFFSPETYTPLLLRLKTERLLRQDGLDVDVKLRPQGLGRTILISCTRPFKLLVLEYMLLSLCILTAFTLGIQYLLFGGFAYVFRTVYHFELSEIGLTFIGIGVGAVFGLAMDPLWRKYRDKQLKENNGVPEPEFRLPAVAFGALCLPVSLFFFGWTARPPVHWIVPIIGSGFFGVGGLLVYSGIWTFLVEAYPVYAASALGANAFTRLVAGAAFPLFGVQSWLGVFSAWFFGAGGGPLPFPAHQVWETYQRCFKICEIVSIRQIKGSIVTSSLKVPAMSCVMTAANAQVDS</sequence>
<dbReference type="InterPro" id="IPR036259">
    <property type="entry name" value="MFS_trans_sf"/>
</dbReference>
<keyword evidence="10" id="KW-1185">Reference proteome</keyword>
<dbReference type="RefSeq" id="XP_016236964.1">
    <property type="nucleotide sequence ID" value="XM_016378287.1"/>
</dbReference>
<accession>A0A0D2BCP2</accession>
<dbReference type="PROSITE" id="PS00216">
    <property type="entry name" value="SUGAR_TRANSPORT_1"/>
    <property type="match status" value="1"/>
</dbReference>
<dbReference type="InterPro" id="IPR005829">
    <property type="entry name" value="Sugar_transporter_CS"/>
</dbReference>
<feature type="transmembrane region" description="Helical" evidence="7">
    <location>
        <begin position="386"/>
        <end position="411"/>
    </location>
</feature>
<evidence type="ECO:0000256" key="1">
    <source>
        <dbReference type="ARBA" id="ARBA00004651"/>
    </source>
</evidence>
<organism evidence="9 10">
    <name type="scientific">Exophiala spinifera</name>
    <dbReference type="NCBI Taxonomy" id="91928"/>
    <lineage>
        <taxon>Eukaryota</taxon>
        <taxon>Fungi</taxon>
        <taxon>Dikarya</taxon>
        <taxon>Ascomycota</taxon>
        <taxon>Pezizomycotina</taxon>
        <taxon>Eurotiomycetes</taxon>
        <taxon>Chaetothyriomycetidae</taxon>
        <taxon>Chaetothyriales</taxon>
        <taxon>Herpotrichiellaceae</taxon>
        <taxon>Exophiala</taxon>
    </lineage>
</organism>
<evidence type="ECO:0000256" key="6">
    <source>
        <dbReference type="SAM" id="MobiDB-lite"/>
    </source>
</evidence>
<dbReference type="Proteomes" id="UP000053328">
    <property type="component" value="Unassembled WGS sequence"/>
</dbReference>
<feature type="transmembrane region" description="Helical" evidence="7">
    <location>
        <begin position="317"/>
        <end position="338"/>
    </location>
</feature>
<reference evidence="9 10" key="1">
    <citation type="submission" date="2015-01" db="EMBL/GenBank/DDBJ databases">
        <title>The Genome Sequence of Exophiala spinifera CBS89968.</title>
        <authorList>
            <consortium name="The Broad Institute Genomics Platform"/>
            <person name="Cuomo C."/>
            <person name="de Hoog S."/>
            <person name="Gorbushina A."/>
            <person name="Stielow B."/>
            <person name="Teixiera M."/>
            <person name="Abouelleil A."/>
            <person name="Chapman S.B."/>
            <person name="Priest M."/>
            <person name="Young S.K."/>
            <person name="Wortman J."/>
            <person name="Nusbaum C."/>
            <person name="Birren B."/>
        </authorList>
    </citation>
    <scope>NUCLEOTIDE SEQUENCE [LARGE SCALE GENOMIC DNA]</scope>
    <source>
        <strain evidence="9 10">CBS 89968</strain>
    </source>
</reference>
<feature type="transmembrane region" description="Helical" evidence="7">
    <location>
        <begin position="93"/>
        <end position="111"/>
    </location>
</feature>
<feature type="transmembrane region" description="Helical" evidence="7">
    <location>
        <begin position="51"/>
        <end position="73"/>
    </location>
</feature>
<feature type="transmembrane region" description="Helical" evidence="7">
    <location>
        <begin position="118"/>
        <end position="138"/>
    </location>
</feature>
<name>A0A0D2BCP2_9EURO</name>
<keyword evidence="4 7" id="KW-1133">Transmembrane helix</keyword>
<dbReference type="HOGENOM" id="CLU_008455_11_5_1"/>
<keyword evidence="3 7" id="KW-0812">Transmembrane</keyword>
<dbReference type="GeneID" id="27331020"/>
<feature type="transmembrane region" description="Helical" evidence="7">
    <location>
        <begin position="359"/>
        <end position="380"/>
    </location>
</feature>
<dbReference type="OrthoDB" id="3561359at2759"/>
<dbReference type="GO" id="GO:0005886">
    <property type="term" value="C:plasma membrane"/>
    <property type="evidence" value="ECO:0007669"/>
    <property type="project" value="UniProtKB-SubCell"/>
</dbReference>
<evidence type="ECO:0000313" key="9">
    <source>
        <dbReference type="EMBL" id="KIW16748.1"/>
    </source>
</evidence>
<comment type="similarity">
    <text evidence="2">Belongs to the major facilitator superfamily.</text>
</comment>
<feature type="domain" description="Major facilitator superfamily (MFS) profile" evidence="8">
    <location>
        <begin position="53"/>
        <end position="474"/>
    </location>
</feature>
<evidence type="ECO:0000256" key="7">
    <source>
        <dbReference type="SAM" id="Phobius"/>
    </source>
</evidence>
<proteinExistence type="inferred from homology"/>
<dbReference type="PANTHER" id="PTHR23502:SF7">
    <property type="entry name" value="DRUG_PROTON ANTIPORTER YHK8-RELATED"/>
    <property type="match status" value="1"/>
</dbReference>
<feature type="transmembrane region" description="Helical" evidence="7">
    <location>
        <begin position="279"/>
        <end position="305"/>
    </location>
</feature>
<evidence type="ECO:0000256" key="4">
    <source>
        <dbReference type="ARBA" id="ARBA00022989"/>
    </source>
</evidence>
<evidence type="ECO:0000256" key="2">
    <source>
        <dbReference type="ARBA" id="ARBA00008335"/>
    </source>
</evidence>
<dbReference type="GO" id="GO:0140115">
    <property type="term" value="P:export across plasma membrane"/>
    <property type="evidence" value="ECO:0007669"/>
    <property type="project" value="UniProtKB-ARBA"/>
</dbReference>
<dbReference type="Pfam" id="PF07690">
    <property type="entry name" value="MFS_1"/>
    <property type="match status" value="1"/>
</dbReference>
<evidence type="ECO:0000259" key="8">
    <source>
        <dbReference type="PROSITE" id="PS50850"/>
    </source>
</evidence>
<feature type="transmembrane region" description="Helical" evidence="7">
    <location>
        <begin position="431"/>
        <end position="454"/>
    </location>
</feature>
<dbReference type="AlphaFoldDB" id="A0A0D2BCP2"/>
<dbReference type="VEuPathDB" id="FungiDB:PV08_03937"/>
<dbReference type="InterPro" id="IPR011701">
    <property type="entry name" value="MFS"/>
</dbReference>
<dbReference type="PANTHER" id="PTHR23502">
    <property type="entry name" value="MAJOR FACILITATOR SUPERFAMILY"/>
    <property type="match status" value="1"/>
</dbReference>
<dbReference type="CDD" id="cd17323">
    <property type="entry name" value="MFS_Tpo1_MDR_like"/>
    <property type="match status" value="1"/>
</dbReference>
<gene>
    <name evidence="9" type="ORF">PV08_03937</name>
</gene>
<comment type="subcellular location">
    <subcellularLocation>
        <location evidence="1">Cell membrane</location>
        <topology evidence="1">Multi-pass membrane protein</topology>
    </subcellularLocation>
</comment>
<keyword evidence="5 7" id="KW-0472">Membrane</keyword>
<dbReference type="FunFam" id="1.20.1250.20:FF:000082">
    <property type="entry name" value="MFS multidrug transporter, putative"/>
    <property type="match status" value="1"/>
</dbReference>
<dbReference type="SUPFAM" id="SSF103473">
    <property type="entry name" value="MFS general substrate transporter"/>
    <property type="match status" value="1"/>
</dbReference>
<evidence type="ECO:0000313" key="10">
    <source>
        <dbReference type="Proteomes" id="UP000053328"/>
    </source>
</evidence>
<protein>
    <recommendedName>
        <fullName evidence="8">Major facilitator superfamily (MFS) profile domain-containing protein</fullName>
    </recommendedName>
</protein>
<feature type="transmembrane region" description="Helical" evidence="7">
    <location>
        <begin position="205"/>
        <end position="227"/>
    </location>
</feature>
<dbReference type="Gene3D" id="1.20.1250.20">
    <property type="entry name" value="MFS general substrate transporter like domains"/>
    <property type="match status" value="1"/>
</dbReference>
<dbReference type="InterPro" id="IPR020846">
    <property type="entry name" value="MFS_dom"/>
</dbReference>
<dbReference type="EMBL" id="KN847494">
    <property type="protein sequence ID" value="KIW16748.1"/>
    <property type="molecule type" value="Genomic_DNA"/>
</dbReference>
<evidence type="ECO:0000256" key="3">
    <source>
        <dbReference type="ARBA" id="ARBA00022692"/>
    </source>
</evidence>
<feature type="region of interest" description="Disordered" evidence="6">
    <location>
        <begin position="1"/>
        <end position="39"/>
    </location>
</feature>
<dbReference type="PROSITE" id="PS50850">
    <property type="entry name" value="MFS"/>
    <property type="match status" value="1"/>
</dbReference>
<evidence type="ECO:0000256" key="5">
    <source>
        <dbReference type="ARBA" id="ARBA00023136"/>
    </source>
</evidence>
<dbReference type="GO" id="GO:0022857">
    <property type="term" value="F:transmembrane transporter activity"/>
    <property type="evidence" value="ECO:0007669"/>
    <property type="project" value="InterPro"/>
</dbReference>
<feature type="transmembrane region" description="Helical" evidence="7">
    <location>
        <begin position="178"/>
        <end position="199"/>
    </location>
</feature>